<reference evidence="2 3" key="1">
    <citation type="submission" date="2017-02" db="EMBL/GenBank/DDBJ databases">
        <authorList>
            <person name="Peterson S.W."/>
        </authorList>
    </citation>
    <scope>NUCLEOTIDE SEQUENCE [LARGE SCALE GENOMIC DNA]</scope>
    <source>
        <strain evidence="2 3">DSM 45154</strain>
    </source>
</reference>
<dbReference type="EMBL" id="FUWS01000022">
    <property type="protein sequence ID" value="SKA39090.1"/>
    <property type="molecule type" value="Genomic_DNA"/>
</dbReference>
<accession>A0A1T4TF68</accession>
<evidence type="ECO:0000313" key="2">
    <source>
        <dbReference type="EMBL" id="SKA39090.1"/>
    </source>
</evidence>
<organism evidence="2 3">
    <name type="scientific">Marinactinospora thermotolerans DSM 45154</name>
    <dbReference type="NCBI Taxonomy" id="1122192"/>
    <lineage>
        <taxon>Bacteria</taxon>
        <taxon>Bacillati</taxon>
        <taxon>Actinomycetota</taxon>
        <taxon>Actinomycetes</taxon>
        <taxon>Streptosporangiales</taxon>
        <taxon>Nocardiopsidaceae</taxon>
        <taxon>Marinactinospora</taxon>
    </lineage>
</organism>
<keyword evidence="1" id="KW-0812">Transmembrane</keyword>
<dbReference type="Proteomes" id="UP000190637">
    <property type="component" value="Unassembled WGS sequence"/>
</dbReference>
<gene>
    <name evidence="2" type="ORF">SAMN02745673_04922</name>
</gene>
<dbReference type="OrthoDB" id="3432460at2"/>
<keyword evidence="3" id="KW-1185">Reference proteome</keyword>
<sequence>MSRRRTDWGSLVAGLLFVGLGAAFVVAGTTNWGFDAIWVLPILAVGLGLVGIARALSRTRDRRT</sequence>
<keyword evidence="1" id="KW-0472">Membrane</keyword>
<dbReference type="AlphaFoldDB" id="A0A1T4TF68"/>
<evidence type="ECO:0000313" key="3">
    <source>
        <dbReference type="Proteomes" id="UP000190637"/>
    </source>
</evidence>
<name>A0A1T4TF68_9ACTN</name>
<dbReference type="RefSeq" id="WP_078764133.1">
    <property type="nucleotide sequence ID" value="NZ_FUWS01000022.1"/>
</dbReference>
<evidence type="ECO:0000256" key="1">
    <source>
        <dbReference type="SAM" id="Phobius"/>
    </source>
</evidence>
<proteinExistence type="predicted"/>
<protein>
    <submittedName>
        <fullName evidence="2">Uncharacterized protein</fullName>
    </submittedName>
</protein>
<dbReference type="STRING" id="1122192.SAMN02745673_04922"/>
<keyword evidence="1" id="KW-1133">Transmembrane helix</keyword>
<feature type="transmembrane region" description="Helical" evidence="1">
    <location>
        <begin position="37"/>
        <end position="56"/>
    </location>
</feature>